<evidence type="ECO:0000313" key="3">
    <source>
        <dbReference type="Proteomes" id="UP001606305"/>
    </source>
</evidence>
<feature type="signal peptide" evidence="1">
    <location>
        <begin position="1"/>
        <end position="23"/>
    </location>
</feature>
<comment type="caution">
    <text evidence="2">The sequence shown here is derived from an EMBL/GenBank/DDBJ whole genome shotgun (WGS) entry which is preliminary data.</text>
</comment>
<name>A0ABW7GA40_9BURK</name>
<protein>
    <submittedName>
        <fullName evidence="2">DUF2141 domain-containing protein</fullName>
    </submittedName>
</protein>
<dbReference type="Pfam" id="PF09912">
    <property type="entry name" value="DUF2141"/>
    <property type="match status" value="1"/>
</dbReference>
<dbReference type="Proteomes" id="UP001606305">
    <property type="component" value="Unassembled WGS sequence"/>
</dbReference>
<reference evidence="2 3" key="1">
    <citation type="submission" date="2024-09" db="EMBL/GenBank/DDBJ databases">
        <title>Novel species of the genus Pelomonas and Roseateles isolated from streams.</title>
        <authorList>
            <person name="Lu H."/>
        </authorList>
    </citation>
    <scope>NUCLEOTIDE SEQUENCE [LARGE SCALE GENOMIC DNA]</scope>
    <source>
        <strain evidence="2 3">BYS96W</strain>
    </source>
</reference>
<dbReference type="EMBL" id="JBIGIA010000015">
    <property type="protein sequence ID" value="MFG6458818.1"/>
    <property type="molecule type" value="Genomic_DNA"/>
</dbReference>
<keyword evidence="3" id="KW-1185">Reference proteome</keyword>
<dbReference type="RefSeq" id="WP_394490171.1">
    <property type="nucleotide sequence ID" value="NZ_JBIGIA010000015.1"/>
</dbReference>
<evidence type="ECO:0000256" key="1">
    <source>
        <dbReference type="SAM" id="SignalP"/>
    </source>
</evidence>
<organism evidence="2 3">
    <name type="scientific">Pelomonas nitida</name>
    <dbReference type="NCBI Taxonomy" id="3299027"/>
    <lineage>
        <taxon>Bacteria</taxon>
        <taxon>Pseudomonadati</taxon>
        <taxon>Pseudomonadota</taxon>
        <taxon>Betaproteobacteria</taxon>
        <taxon>Burkholderiales</taxon>
        <taxon>Sphaerotilaceae</taxon>
        <taxon>Roseateles</taxon>
    </lineage>
</organism>
<gene>
    <name evidence="2" type="ORF">ACG00X_18435</name>
</gene>
<keyword evidence="1" id="KW-0732">Signal</keyword>
<evidence type="ECO:0000313" key="2">
    <source>
        <dbReference type="EMBL" id="MFG6458818.1"/>
    </source>
</evidence>
<feature type="chain" id="PRO_5045301553" evidence="1">
    <location>
        <begin position="24"/>
        <end position="148"/>
    </location>
</feature>
<sequence length="148" mass="15464">MDFSSSSPVVAAALLSLAGLAHGADTSAEFVVMGANSSQGTMRAMLCTEKERFPNGCRLSARAPARVEGSRLVFANLPPGRYAFSVVHDEDDSGRLGISRISGKPKGIGFSNNVTGPGGVPSFNLAAVDVKNAAFKQEVKLRSFGFAR</sequence>
<proteinExistence type="predicted"/>
<accession>A0ABW7GA40</accession>
<dbReference type="InterPro" id="IPR018673">
    <property type="entry name" value="DUF2141"/>
</dbReference>